<dbReference type="Proteomes" id="UP000298112">
    <property type="component" value="Unassembled WGS sequence"/>
</dbReference>
<keyword evidence="2" id="KW-1185">Reference proteome</keyword>
<dbReference type="Gene3D" id="3.30.2020.40">
    <property type="entry name" value="Uncharacterised protein PF10387, DUF2442"/>
    <property type="match status" value="1"/>
</dbReference>
<comment type="caution">
    <text evidence="1">The sequence shown here is derived from an EMBL/GenBank/DDBJ whole genome shotgun (WGS) entry which is preliminary data.</text>
</comment>
<dbReference type="RefSeq" id="WP_135660073.1">
    <property type="nucleotide sequence ID" value="NZ_RQHF01000031.1"/>
</dbReference>
<accession>A0ABY2NLD9</accession>
<protein>
    <submittedName>
        <fullName evidence="1">DUF4160 domain-containing protein</fullName>
    </submittedName>
</protein>
<reference evidence="2" key="1">
    <citation type="journal article" date="2019" name="PLoS Negl. Trop. Dis.">
        <title>Revisiting the worldwide diversity of Leptospira species in the environment.</title>
        <authorList>
            <person name="Vincent A.T."/>
            <person name="Schiettekatte O."/>
            <person name="Bourhy P."/>
            <person name="Veyrier F.J."/>
            <person name="Picardeau M."/>
        </authorList>
    </citation>
    <scope>NUCLEOTIDE SEQUENCE [LARGE SCALE GENOMIC DNA]</scope>
    <source>
        <strain evidence="2">201601955</strain>
    </source>
</reference>
<evidence type="ECO:0000313" key="2">
    <source>
        <dbReference type="Proteomes" id="UP000298112"/>
    </source>
</evidence>
<evidence type="ECO:0000313" key="1">
    <source>
        <dbReference type="EMBL" id="TGM51240.1"/>
    </source>
</evidence>
<sequence>MPTILRIGPFRFHFYSNEGTEPPHIHVASRDGECKFWLEPITLAGNKGMKGHEIREVEIRLNGYALRWEKLDEDLTVPGILAGRFQLP</sequence>
<dbReference type="InterPro" id="IPR025427">
    <property type="entry name" value="DUF4160"/>
</dbReference>
<organism evidence="1 2">
    <name type="scientific">Leptospira vanthielii</name>
    <dbReference type="NCBI Taxonomy" id="293085"/>
    <lineage>
        <taxon>Bacteria</taxon>
        <taxon>Pseudomonadati</taxon>
        <taxon>Spirochaetota</taxon>
        <taxon>Spirochaetia</taxon>
        <taxon>Leptospirales</taxon>
        <taxon>Leptospiraceae</taxon>
        <taxon>Leptospira</taxon>
    </lineage>
</organism>
<dbReference type="Pfam" id="PF13711">
    <property type="entry name" value="DUF4160"/>
    <property type="match status" value="1"/>
</dbReference>
<gene>
    <name evidence="1" type="ORF">EHQ95_15125</name>
</gene>
<dbReference type="EMBL" id="RQHF01000031">
    <property type="protein sequence ID" value="TGM51240.1"/>
    <property type="molecule type" value="Genomic_DNA"/>
</dbReference>
<name>A0ABY2NLD9_9LEPT</name>
<proteinExistence type="predicted"/>